<evidence type="ECO:0000313" key="1">
    <source>
        <dbReference type="EMBL" id="BBY24470.1"/>
    </source>
</evidence>
<sequence>MGIRTVAGFWSAIQHVSELPFTIAGQNISGPGLYELARLFASAMSGHNREDQVVNVVGNGLLLLWFALVSASCGANVRLEAQATDLPADCGLLVWESDSETPEFWIGPPDAVSPTDSVNLLEMLSDAIPVDELPLRDTAFLRIPVDGGYVNITLAHFLEASASMLHQTDGRVHTRRNDSQLRDLLTLVQAIQEAAFKP</sequence>
<protein>
    <submittedName>
        <fullName evidence="1">Uncharacterized protein</fullName>
    </submittedName>
</protein>
<proteinExistence type="predicted"/>
<keyword evidence="2" id="KW-1185">Reference proteome</keyword>
<name>A0A7I7QE15_9MYCO</name>
<accession>A0A7I7QE15</accession>
<dbReference type="EMBL" id="AP022587">
    <property type="protein sequence ID" value="BBY24470.1"/>
    <property type="molecule type" value="Genomic_DNA"/>
</dbReference>
<reference evidence="1 2" key="1">
    <citation type="journal article" date="2019" name="Emerg. Microbes Infect.">
        <title>Comprehensive subspecies identification of 175 nontuberculous mycobacteria species based on 7547 genomic profiles.</title>
        <authorList>
            <person name="Matsumoto Y."/>
            <person name="Kinjo T."/>
            <person name="Motooka D."/>
            <person name="Nabeya D."/>
            <person name="Jung N."/>
            <person name="Uechi K."/>
            <person name="Horii T."/>
            <person name="Iida T."/>
            <person name="Fujita J."/>
            <person name="Nakamura S."/>
        </authorList>
    </citation>
    <scope>NUCLEOTIDE SEQUENCE [LARGE SCALE GENOMIC DNA]</scope>
    <source>
        <strain evidence="1 2">JCM 17783</strain>
    </source>
</reference>
<organism evidence="1 2">
    <name type="scientific">Mycobacterium stomatepiae</name>
    <dbReference type="NCBI Taxonomy" id="470076"/>
    <lineage>
        <taxon>Bacteria</taxon>
        <taxon>Bacillati</taxon>
        <taxon>Actinomycetota</taxon>
        <taxon>Actinomycetes</taxon>
        <taxon>Mycobacteriales</taxon>
        <taxon>Mycobacteriaceae</taxon>
        <taxon>Mycobacterium</taxon>
        <taxon>Mycobacterium simiae complex</taxon>
    </lineage>
</organism>
<dbReference type="KEGG" id="msto:MSTO_46750"/>
<evidence type="ECO:0000313" key="2">
    <source>
        <dbReference type="Proteomes" id="UP000467130"/>
    </source>
</evidence>
<gene>
    <name evidence="1" type="ORF">MSTO_46750</name>
</gene>
<dbReference type="Proteomes" id="UP000467130">
    <property type="component" value="Chromosome"/>
</dbReference>
<dbReference type="AlphaFoldDB" id="A0A7I7QE15"/>